<evidence type="ECO:0000313" key="1">
    <source>
        <dbReference type="EMBL" id="SLM30044.1"/>
    </source>
</evidence>
<protein>
    <submittedName>
        <fullName evidence="1">Uncharacterized protein</fullName>
    </submittedName>
</protein>
<evidence type="ECO:0000313" key="2">
    <source>
        <dbReference type="Proteomes" id="UP000191931"/>
    </source>
</evidence>
<dbReference type="EMBL" id="FWEV01000123">
    <property type="protein sequence ID" value="SLM30044.1"/>
    <property type="molecule type" value="Genomic_DNA"/>
</dbReference>
<dbReference type="OrthoDB" id="5416968at2"/>
<proteinExistence type="predicted"/>
<keyword evidence="2" id="KW-1185">Reference proteome</keyword>
<dbReference type="AlphaFoldDB" id="A0A1W1HC27"/>
<organism evidence="1 2">
    <name type="scientific">Desulfamplus magnetovallimortis</name>
    <dbReference type="NCBI Taxonomy" id="1246637"/>
    <lineage>
        <taxon>Bacteria</taxon>
        <taxon>Pseudomonadati</taxon>
        <taxon>Thermodesulfobacteriota</taxon>
        <taxon>Desulfobacteria</taxon>
        <taxon>Desulfobacterales</taxon>
        <taxon>Desulfobacteraceae</taxon>
        <taxon>Desulfamplus</taxon>
    </lineage>
</organism>
<accession>A0A1W1HC27</accession>
<gene>
    <name evidence="1" type="ORF">MTBBW1_2090008</name>
</gene>
<dbReference type="Proteomes" id="UP000191931">
    <property type="component" value="Unassembled WGS sequence"/>
</dbReference>
<dbReference type="RefSeq" id="WP_080807383.1">
    <property type="nucleotide sequence ID" value="NZ_LT828557.1"/>
</dbReference>
<sequence>MGQKKIEPLSIQKLGENLALFAINRDDLKQLMATIPEGDETINLTTLEYELQILKILSVGWGLAFYMPESEKKQQASQIFWENIRDISKNISTLTANTTGKQIDYFNILKNRLDDYLKIMQENSQGVTDPSQIIGPSFAEACHCPDNAIAILVGTKMMTLTLGAVKEYLDAVEII</sequence>
<reference evidence="1 2" key="1">
    <citation type="submission" date="2017-03" db="EMBL/GenBank/DDBJ databases">
        <authorList>
            <person name="Afonso C.L."/>
            <person name="Miller P.J."/>
            <person name="Scott M.A."/>
            <person name="Spackman E."/>
            <person name="Goraichik I."/>
            <person name="Dimitrov K.M."/>
            <person name="Suarez D.L."/>
            <person name="Swayne D.E."/>
        </authorList>
    </citation>
    <scope>NUCLEOTIDE SEQUENCE [LARGE SCALE GENOMIC DNA]</scope>
    <source>
        <strain evidence="1">PRJEB14757</strain>
    </source>
</reference>
<name>A0A1W1HC27_9BACT</name>